<dbReference type="PRINTS" id="PR00862">
    <property type="entry name" value="PROLIGOPTASE"/>
</dbReference>
<dbReference type="EMBL" id="CP027860">
    <property type="protein sequence ID" value="AVQ00209.1"/>
    <property type="molecule type" value="Genomic_DNA"/>
</dbReference>
<proteinExistence type="inferred from homology"/>
<evidence type="ECO:0000256" key="4">
    <source>
        <dbReference type="ARBA" id="ARBA00022825"/>
    </source>
</evidence>
<evidence type="ECO:0000256" key="5">
    <source>
        <dbReference type="SAM" id="MobiDB-lite"/>
    </source>
</evidence>
<evidence type="ECO:0000259" key="6">
    <source>
        <dbReference type="Pfam" id="PF00326"/>
    </source>
</evidence>
<keyword evidence="3" id="KW-0378">Hydrolase</keyword>
<gene>
    <name evidence="8" type="ORF">C7S18_20480</name>
</gene>
<organism evidence="8 9">
    <name type="scientific">Ahniella affigens</name>
    <dbReference type="NCBI Taxonomy" id="2021234"/>
    <lineage>
        <taxon>Bacteria</taxon>
        <taxon>Pseudomonadati</taxon>
        <taxon>Pseudomonadota</taxon>
        <taxon>Gammaproteobacteria</taxon>
        <taxon>Lysobacterales</taxon>
        <taxon>Rhodanobacteraceae</taxon>
        <taxon>Ahniella</taxon>
    </lineage>
</organism>
<dbReference type="GO" id="GO:0004252">
    <property type="term" value="F:serine-type endopeptidase activity"/>
    <property type="evidence" value="ECO:0007669"/>
    <property type="project" value="InterPro"/>
</dbReference>
<dbReference type="Proteomes" id="UP000241074">
    <property type="component" value="Chromosome"/>
</dbReference>
<keyword evidence="9" id="KW-1185">Reference proteome</keyword>
<feature type="region of interest" description="Disordered" evidence="5">
    <location>
        <begin position="1"/>
        <end position="28"/>
    </location>
</feature>
<dbReference type="OrthoDB" id="9801421at2"/>
<evidence type="ECO:0000259" key="7">
    <source>
        <dbReference type="Pfam" id="PF02897"/>
    </source>
</evidence>
<feature type="compositionally biased region" description="Low complexity" evidence="5">
    <location>
        <begin position="1"/>
        <end position="18"/>
    </location>
</feature>
<dbReference type="SUPFAM" id="SSF53474">
    <property type="entry name" value="alpha/beta-Hydrolases"/>
    <property type="match status" value="1"/>
</dbReference>
<evidence type="ECO:0000313" key="9">
    <source>
        <dbReference type="Proteomes" id="UP000241074"/>
    </source>
</evidence>
<dbReference type="PANTHER" id="PTHR11757">
    <property type="entry name" value="PROTEASE FAMILY S9A OLIGOPEPTIDASE"/>
    <property type="match status" value="1"/>
</dbReference>
<dbReference type="AlphaFoldDB" id="A0A2P1PZD0"/>
<dbReference type="InterPro" id="IPR051543">
    <property type="entry name" value="Serine_Peptidase_S9A"/>
</dbReference>
<dbReference type="InterPro" id="IPR001375">
    <property type="entry name" value="Peptidase_S9_cat"/>
</dbReference>
<comment type="similarity">
    <text evidence="1">Belongs to the peptidase S9A family.</text>
</comment>
<dbReference type="PANTHER" id="PTHR11757:SF19">
    <property type="entry name" value="PROLYL ENDOPEPTIDASE-LIKE"/>
    <property type="match status" value="1"/>
</dbReference>
<dbReference type="Pfam" id="PF02897">
    <property type="entry name" value="Peptidase_S9_N"/>
    <property type="match status" value="1"/>
</dbReference>
<dbReference type="Gene3D" id="2.130.10.120">
    <property type="entry name" value="Prolyl oligopeptidase, N-terminal domain"/>
    <property type="match status" value="1"/>
</dbReference>
<evidence type="ECO:0000256" key="2">
    <source>
        <dbReference type="ARBA" id="ARBA00022670"/>
    </source>
</evidence>
<reference evidence="8 9" key="2">
    <citation type="submission" date="2018-03" db="EMBL/GenBank/DDBJ databases">
        <authorList>
            <person name="Keele B.F."/>
        </authorList>
    </citation>
    <scope>NUCLEOTIDE SEQUENCE [LARGE SCALE GENOMIC DNA]</scope>
    <source>
        <strain evidence="8 9">D13</strain>
    </source>
</reference>
<dbReference type="RefSeq" id="WP_106894126.1">
    <property type="nucleotide sequence ID" value="NZ_CP027860.1"/>
</dbReference>
<sequence>MLAACSPEPTTAPEASATPTPPVAAKRPYEVVAPHGAKRQDEYYWLRDDSRQNPEMLQYLEAENRYADAVLAPQQALRDTLYAELTGRIQQDDSTVPYRKSGYWHYTRYEAGQEYPIHARRKDAIDAPEEVLLDVNALAAGKGFYRIGAFELSPDQTLLAYSDDTVGRLQYRIHIKDLSTGDMLPDVIDGAAPDILWAKDQKRVFYIENDPVTLLSTRVKQHVLGTDPSTDTVVYEETDKSYYLSLYQTTSEAFLCVHLESTVSTEDRCTPAANPGAFEAMVPRERDFIYYADHLNGQWFLRTNWDAPNFRVVRAASSDVADRSQWQDVVAHDPKVFIGAMALFNGFLAVEARRDGLNQLRILPNDGESTPVAADEPAYFMELDVNAEPDTDWVRYRYASLATPNTVYELNVKTGERKQLKQDTILGGFERNNYVVERVWAPSRDGTTQIPVSLLYRKGFEKNGKAALFQYGYGSYGSNTEPVFNSTLLSLVDRGVVYAIAHVRGGQEMGRDWYEQGRLMLKVNTFNDFIDVTRYLVAQGYADKKRVAAMGRSAGGLLMGAITNMAPDDYRVIVTQVPFVDVVTTMLDESIPLTTNEFDEWGNPADPAFYEYMLSYSPYDQIEAKAYPSLYVGTGLWDSQVQYFEPAKYVARMRAKKADNNPLVFRVNMEAGHGGKSGRLQRFREASEYQAFMLTELGIKQ</sequence>
<dbReference type="InterPro" id="IPR002470">
    <property type="entry name" value="Peptidase_S9A"/>
</dbReference>
<protein>
    <submittedName>
        <fullName evidence="8">Oligopeptidase B</fullName>
    </submittedName>
</protein>
<dbReference type="Pfam" id="PF00326">
    <property type="entry name" value="Peptidase_S9"/>
    <property type="match status" value="1"/>
</dbReference>
<dbReference type="Gene3D" id="3.40.50.1820">
    <property type="entry name" value="alpha/beta hydrolase"/>
    <property type="match status" value="1"/>
</dbReference>
<name>A0A2P1PZD0_9GAMM</name>
<keyword evidence="4" id="KW-0720">Serine protease</keyword>
<accession>A0A2P1PZD0</accession>
<dbReference type="KEGG" id="xba:C7S18_20480"/>
<feature type="domain" description="Peptidase S9A N-terminal" evidence="7">
    <location>
        <begin position="22"/>
        <end position="422"/>
    </location>
</feature>
<evidence type="ECO:0000313" key="8">
    <source>
        <dbReference type="EMBL" id="AVQ00209.1"/>
    </source>
</evidence>
<keyword evidence="2" id="KW-0645">Protease</keyword>
<dbReference type="GO" id="GO:0006508">
    <property type="term" value="P:proteolysis"/>
    <property type="evidence" value="ECO:0007669"/>
    <property type="project" value="UniProtKB-KW"/>
</dbReference>
<dbReference type="SUPFAM" id="SSF50993">
    <property type="entry name" value="Peptidase/esterase 'gauge' domain"/>
    <property type="match status" value="1"/>
</dbReference>
<evidence type="ECO:0000256" key="1">
    <source>
        <dbReference type="ARBA" id="ARBA00005228"/>
    </source>
</evidence>
<evidence type="ECO:0000256" key="3">
    <source>
        <dbReference type="ARBA" id="ARBA00022801"/>
    </source>
</evidence>
<dbReference type="InterPro" id="IPR023302">
    <property type="entry name" value="Pept_S9A_N"/>
</dbReference>
<dbReference type="InterPro" id="IPR029058">
    <property type="entry name" value="AB_hydrolase_fold"/>
</dbReference>
<reference evidence="8 9" key="1">
    <citation type="submission" date="2018-03" db="EMBL/GenBank/DDBJ databases">
        <title>Ahniella affigens gen. nov., sp. nov., a gammaproteobacterium isolated from sandy soil near a stream.</title>
        <authorList>
            <person name="Ko Y."/>
            <person name="Kim J.-H."/>
        </authorList>
    </citation>
    <scope>NUCLEOTIDE SEQUENCE [LARGE SCALE GENOMIC DNA]</scope>
    <source>
        <strain evidence="8 9">D13</strain>
    </source>
</reference>
<feature type="domain" description="Peptidase S9 prolyl oligopeptidase catalytic" evidence="6">
    <location>
        <begin position="484"/>
        <end position="698"/>
    </location>
</feature>